<organism evidence="1 2">
    <name type="scientific">Pectobacterium aquaticum</name>
    <dbReference type="NCBI Taxonomy" id="2204145"/>
    <lineage>
        <taxon>Bacteria</taxon>
        <taxon>Pseudomonadati</taxon>
        <taxon>Pseudomonadota</taxon>
        <taxon>Gammaproteobacteria</taxon>
        <taxon>Enterobacterales</taxon>
        <taxon>Pectobacteriaceae</taxon>
        <taxon>Pectobacterium</taxon>
    </lineage>
</organism>
<accession>A0A3R8PVC0</accession>
<evidence type="ECO:0008006" key="3">
    <source>
        <dbReference type="Google" id="ProtNLM"/>
    </source>
</evidence>
<dbReference type="PROSITE" id="PS51257">
    <property type="entry name" value="PROKAR_LIPOPROTEIN"/>
    <property type="match status" value="1"/>
</dbReference>
<dbReference type="Proteomes" id="UP000256817">
    <property type="component" value="Unassembled WGS sequence"/>
</dbReference>
<reference evidence="1" key="1">
    <citation type="submission" date="2018-11" db="EMBL/GenBank/DDBJ databases">
        <title>Draft genome sequences of proposed Pectobacterium aquaticum sp. nov. isolated in France from fresh water.</title>
        <authorList>
            <person name="Pedron J."/>
            <person name="Barny M.A."/>
        </authorList>
    </citation>
    <scope>NUCLEOTIDE SEQUENCE [LARGE SCALE GENOMIC DNA]</scope>
    <source>
        <strain evidence="1">A35-S23-M15</strain>
    </source>
</reference>
<gene>
    <name evidence="1" type="ORF">DMB85_004975</name>
</gene>
<keyword evidence="2" id="KW-1185">Reference proteome</keyword>
<evidence type="ECO:0000313" key="1">
    <source>
        <dbReference type="EMBL" id="RRO11083.1"/>
    </source>
</evidence>
<name>A0A3R8PVC0_9GAMM</name>
<protein>
    <recommendedName>
        <fullName evidence="3">Lipoprotein</fullName>
    </recommendedName>
</protein>
<evidence type="ECO:0000313" key="2">
    <source>
        <dbReference type="Proteomes" id="UP000256817"/>
    </source>
</evidence>
<dbReference type="RefSeq" id="WP_116237698.1">
    <property type="nucleotide sequence ID" value="NZ_QHJW02000009.1"/>
</dbReference>
<dbReference type="EMBL" id="QHJW02000009">
    <property type="protein sequence ID" value="RRO11083.1"/>
    <property type="molecule type" value="Genomic_DNA"/>
</dbReference>
<proteinExistence type="predicted"/>
<sequence length="130" mass="14357">MNMRLALLFISASLLVGCGDNTPECNSDDAKNLVADIAHKQINKQFEKLRNSQMSGMVPANTDSLLLKVINVRTLGHNSSIDTYQCTASLQMTMTDEQSKLPNTTEIPITYDIQKTDDNNGQFYINVSGL</sequence>
<comment type="caution">
    <text evidence="1">The sequence shown here is derived from an EMBL/GenBank/DDBJ whole genome shotgun (WGS) entry which is preliminary data.</text>
</comment>